<dbReference type="EMBL" id="MN095771">
    <property type="protein sequence ID" value="QFR56047.1"/>
    <property type="molecule type" value="Genomic_DNA"/>
</dbReference>
<accession>A0A5P8PH64</accession>
<organism evidence="1 2">
    <name type="scientific">Serratia phage Muldoon</name>
    <dbReference type="NCBI Taxonomy" id="2601678"/>
    <lineage>
        <taxon>Viruses</taxon>
        <taxon>Duplodnaviria</taxon>
        <taxon>Heunggongvirae</taxon>
        <taxon>Uroviricota</taxon>
        <taxon>Caudoviricetes</taxon>
        <taxon>Muldoonvirus</taxon>
        <taxon>Muldoonvirus muldoon</taxon>
    </lineage>
</organism>
<proteinExistence type="predicted"/>
<gene>
    <name evidence="1" type="ORF">CPT_Muldoon_092</name>
</gene>
<sequence length="74" mass="8411">METINVHQNIFDITIGKVFTIFKAEGMETILMHTADIKDPRIGVRILQKSAPQLKMRECIDILNNCNKLIKGAK</sequence>
<evidence type="ECO:0000313" key="1">
    <source>
        <dbReference type="EMBL" id="QFR56047.1"/>
    </source>
</evidence>
<name>A0A5P8PH64_9CAUD</name>
<reference evidence="2" key="1">
    <citation type="submission" date="2019-06" db="EMBL/GenBank/DDBJ databases">
        <title>Complete genome sequence of Serratia marcescens phage Muldoon.</title>
        <authorList>
            <person name="Campbell S."/>
            <person name="Atkinson C."/>
            <person name="Moreland R."/>
            <person name="Liu M."/>
            <person name="Ramsey J."/>
            <person name="Leavitt J."/>
        </authorList>
    </citation>
    <scope>NUCLEOTIDE SEQUENCE [LARGE SCALE GENOMIC DNA]</scope>
</reference>
<keyword evidence="2" id="KW-1185">Reference proteome</keyword>
<dbReference type="Proteomes" id="UP000326777">
    <property type="component" value="Genome"/>
</dbReference>
<evidence type="ECO:0000313" key="2">
    <source>
        <dbReference type="Proteomes" id="UP000326777"/>
    </source>
</evidence>
<protein>
    <submittedName>
        <fullName evidence="1">Uncharacterized protein</fullName>
    </submittedName>
</protein>